<name>A0A4R8GZF7_9FIRM</name>
<dbReference type="AlphaFoldDB" id="A0A4R8GZF7"/>
<dbReference type="Proteomes" id="UP000295832">
    <property type="component" value="Unassembled WGS sequence"/>
</dbReference>
<gene>
    <name evidence="1" type="ORF">C7959_10967</name>
</gene>
<organism evidence="1 2">
    <name type="scientific">Orenia marismortui</name>
    <dbReference type="NCBI Taxonomy" id="46469"/>
    <lineage>
        <taxon>Bacteria</taxon>
        <taxon>Bacillati</taxon>
        <taxon>Bacillota</taxon>
        <taxon>Clostridia</taxon>
        <taxon>Halanaerobiales</taxon>
        <taxon>Halobacteroidaceae</taxon>
        <taxon>Orenia</taxon>
    </lineage>
</organism>
<dbReference type="Pfam" id="PF04361">
    <property type="entry name" value="DUF494"/>
    <property type="match status" value="1"/>
</dbReference>
<accession>A0A4R8GZF7</accession>
<dbReference type="InterPro" id="IPR007456">
    <property type="entry name" value="Smg"/>
</dbReference>
<dbReference type="STRING" id="926561.GCA_000379025_02964"/>
<comment type="caution">
    <text evidence="1">The sequence shown here is derived from an EMBL/GenBank/DDBJ whole genome shotgun (WGS) entry which is preliminary data.</text>
</comment>
<sequence>MNQNIFEIISQLVKRLLHDGEIIQDEEKLINSLREEGYNLDDISQAFEFIFSSSEIIDLPENKSDRTNNKRFKNRVLDFREKSKFDIEVQGIIMKLNVLNLLRDGELEKVITRCLVGSNKVINISDLWKVLKEVVNNELRLAIISNEIKEFKDNDIKLDNNYIN</sequence>
<proteinExistence type="predicted"/>
<protein>
    <submittedName>
        <fullName evidence="1">Smg protein</fullName>
    </submittedName>
</protein>
<evidence type="ECO:0000313" key="1">
    <source>
        <dbReference type="EMBL" id="TDX51943.1"/>
    </source>
</evidence>
<reference evidence="1 2" key="1">
    <citation type="submission" date="2019-03" db="EMBL/GenBank/DDBJ databases">
        <title>Subsurface microbial communities from deep shales in Ohio and West Virginia, USA.</title>
        <authorList>
            <person name="Wrighton K."/>
        </authorList>
    </citation>
    <scope>NUCLEOTIDE SEQUENCE [LARGE SCALE GENOMIC DNA]</scope>
    <source>
        <strain evidence="1 2">MSL 6dP</strain>
    </source>
</reference>
<dbReference type="RefSeq" id="WP_134116199.1">
    <property type="nucleotide sequence ID" value="NZ_SOEG01000009.1"/>
</dbReference>
<evidence type="ECO:0000313" key="2">
    <source>
        <dbReference type="Proteomes" id="UP000295832"/>
    </source>
</evidence>
<dbReference type="EMBL" id="SOEG01000009">
    <property type="protein sequence ID" value="TDX51943.1"/>
    <property type="molecule type" value="Genomic_DNA"/>
</dbReference>
<keyword evidence="2" id="KW-1185">Reference proteome</keyword>